<dbReference type="Proteomes" id="UP000001542">
    <property type="component" value="Unassembled WGS sequence"/>
</dbReference>
<reference evidence="1" key="2">
    <citation type="journal article" date="2007" name="Science">
        <title>Draft genome sequence of the sexually transmitted pathogen Trichomonas vaginalis.</title>
        <authorList>
            <person name="Carlton J.M."/>
            <person name="Hirt R.P."/>
            <person name="Silva J.C."/>
            <person name="Delcher A.L."/>
            <person name="Schatz M."/>
            <person name="Zhao Q."/>
            <person name="Wortman J.R."/>
            <person name="Bidwell S.L."/>
            <person name="Alsmark U.C.M."/>
            <person name="Besteiro S."/>
            <person name="Sicheritz-Ponten T."/>
            <person name="Noel C.J."/>
            <person name="Dacks J.B."/>
            <person name="Foster P.G."/>
            <person name="Simillion C."/>
            <person name="Van de Peer Y."/>
            <person name="Miranda-Saavedra D."/>
            <person name="Barton G.J."/>
            <person name="Westrop G.D."/>
            <person name="Mueller S."/>
            <person name="Dessi D."/>
            <person name="Fiori P.L."/>
            <person name="Ren Q."/>
            <person name="Paulsen I."/>
            <person name="Zhang H."/>
            <person name="Bastida-Corcuera F.D."/>
            <person name="Simoes-Barbosa A."/>
            <person name="Brown M.T."/>
            <person name="Hayes R.D."/>
            <person name="Mukherjee M."/>
            <person name="Okumura C.Y."/>
            <person name="Schneider R."/>
            <person name="Smith A.J."/>
            <person name="Vanacova S."/>
            <person name="Villalvazo M."/>
            <person name="Haas B.J."/>
            <person name="Pertea M."/>
            <person name="Feldblyum T.V."/>
            <person name="Utterback T.R."/>
            <person name="Shu C.L."/>
            <person name="Osoegawa K."/>
            <person name="de Jong P.J."/>
            <person name="Hrdy I."/>
            <person name="Horvathova L."/>
            <person name="Zubacova Z."/>
            <person name="Dolezal P."/>
            <person name="Malik S.B."/>
            <person name="Logsdon J.M. Jr."/>
            <person name="Henze K."/>
            <person name="Gupta A."/>
            <person name="Wang C.C."/>
            <person name="Dunne R.L."/>
            <person name="Upcroft J.A."/>
            <person name="Upcroft P."/>
            <person name="White O."/>
            <person name="Salzberg S.L."/>
            <person name="Tang P."/>
            <person name="Chiu C.-H."/>
            <person name="Lee Y.-S."/>
            <person name="Embley T.M."/>
            <person name="Coombs G.H."/>
            <person name="Mottram J.C."/>
            <person name="Tachezy J."/>
            <person name="Fraser-Liggett C.M."/>
            <person name="Johnson P.J."/>
        </authorList>
    </citation>
    <scope>NUCLEOTIDE SEQUENCE [LARGE SCALE GENOMIC DNA]</scope>
    <source>
        <strain evidence="1">G3</strain>
    </source>
</reference>
<evidence type="ECO:0000313" key="1">
    <source>
        <dbReference type="EMBL" id="EAY01729.1"/>
    </source>
</evidence>
<dbReference type="AlphaFoldDB" id="A2F027"/>
<dbReference type="RefSeq" id="XP_001314287.1">
    <property type="nucleotide sequence ID" value="XM_001314269.1"/>
</dbReference>
<protein>
    <recommendedName>
        <fullName evidence="3">Isochorismatase-like domain-containing protein</fullName>
    </recommendedName>
</protein>
<evidence type="ECO:0008006" key="3">
    <source>
        <dbReference type="Google" id="ProtNLM"/>
    </source>
</evidence>
<reference evidence="1" key="1">
    <citation type="submission" date="2006-10" db="EMBL/GenBank/DDBJ databases">
        <authorList>
            <person name="Amadeo P."/>
            <person name="Zhao Q."/>
            <person name="Wortman J."/>
            <person name="Fraser-Liggett C."/>
            <person name="Carlton J."/>
        </authorList>
    </citation>
    <scope>NUCLEOTIDE SEQUENCE</scope>
    <source>
        <strain evidence="1">G3</strain>
    </source>
</reference>
<accession>A2F027</accession>
<gene>
    <name evidence="1" type="ORF">TVAG_108860</name>
</gene>
<organism evidence="1 2">
    <name type="scientific">Trichomonas vaginalis (strain ATCC PRA-98 / G3)</name>
    <dbReference type="NCBI Taxonomy" id="412133"/>
    <lineage>
        <taxon>Eukaryota</taxon>
        <taxon>Metamonada</taxon>
        <taxon>Parabasalia</taxon>
        <taxon>Trichomonadida</taxon>
        <taxon>Trichomonadidae</taxon>
        <taxon>Trichomonas</taxon>
    </lineage>
</organism>
<name>A2F027_TRIV3</name>
<dbReference type="InterPro" id="IPR036380">
    <property type="entry name" value="Isochorismatase-like_sf"/>
</dbReference>
<dbReference type="VEuPathDB" id="TrichDB:TVAG_108860"/>
<proteinExistence type="predicted"/>
<sequence>MLFLLSLICFSFKDFKSKVTNIFSGSGKKDQIQISYDIKSEILRIPVQKRNESGTFTFYKNINISNTVAYVDMWRSHWCTYYNDREFFFTPRINEMLQRLRNIGITVVTISSFADRLYGGSRQRKRGFQAVRNGMITEIADYEADQYRFHHVYIPGFKDICVYKDLQRFGETRDNRYTYKIALARDDYFVQNFEEAAESFVGLNKKTVIFLGQHTNMCLMAVMLYCQQANLDLIIVGDLVDSCWVFEKQKDHCPTHTTGNRATNNYFETKFGVSVKSYDLIRAIQQSNLPRIQPKYQYFTKTAWMFDHLDSPQQFVNTTDTNTTQDDNLTQDTRLEHLY</sequence>
<dbReference type="InParanoid" id="A2F027"/>
<keyword evidence="2" id="KW-1185">Reference proteome</keyword>
<dbReference type="Gene3D" id="3.40.50.850">
    <property type="entry name" value="Isochorismatase-like"/>
    <property type="match status" value="1"/>
</dbReference>
<dbReference type="KEGG" id="tva:4759561"/>
<evidence type="ECO:0000313" key="2">
    <source>
        <dbReference type="Proteomes" id="UP000001542"/>
    </source>
</evidence>
<dbReference type="EMBL" id="DS113558">
    <property type="protein sequence ID" value="EAY01729.1"/>
    <property type="molecule type" value="Genomic_DNA"/>
</dbReference>
<dbReference type="VEuPathDB" id="TrichDB:TVAGG3_0373820"/>